<dbReference type="InterPro" id="IPR002738">
    <property type="entry name" value="RNase_P_p30"/>
</dbReference>
<protein>
    <submittedName>
        <fullName evidence="2">Polymerase/histidinol phosphatase-like</fullName>
    </submittedName>
</protein>
<dbReference type="EMBL" id="JAEFBJ010000012">
    <property type="protein sequence ID" value="KAG7547840.1"/>
    <property type="molecule type" value="Genomic_DNA"/>
</dbReference>
<evidence type="ECO:0000313" key="2">
    <source>
        <dbReference type="EMBL" id="KAG7547840.1"/>
    </source>
</evidence>
<dbReference type="Proteomes" id="UP000694251">
    <property type="component" value="Chromosome 12"/>
</dbReference>
<sequence>MDFDNVLADEGSGADGDSRDEGDGFGSVACSICLETVVKNGDRAWANLQCDNYQTQQLPVHDQKLNITFDLASDDWLHELSKNHLSRIFHLLSTQLHYLWNTFLGFHRAMRPMNQNAFDYACEKAEVDLIFIDFTDKMLFRLKHPMVKAAIQRGIYFEIKYSDLLMDAQTRRQVISKFLLLLG</sequence>
<dbReference type="PANTHER" id="PTHR13031">
    <property type="entry name" value="RIBONUCLEASE P SUBUNIT P30"/>
    <property type="match status" value="1"/>
</dbReference>
<feature type="region of interest" description="Disordered" evidence="1">
    <location>
        <begin position="1"/>
        <end position="20"/>
    </location>
</feature>
<dbReference type="OrthoDB" id="1747222at2759"/>
<organism evidence="2 3">
    <name type="scientific">Arabidopsis suecica</name>
    <name type="common">Swedish thale-cress</name>
    <name type="synonym">Cardaminopsis suecica</name>
    <dbReference type="NCBI Taxonomy" id="45249"/>
    <lineage>
        <taxon>Eukaryota</taxon>
        <taxon>Viridiplantae</taxon>
        <taxon>Streptophyta</taxon>
        <taxon>Embryophyta</taxon>
        <taxon>Tracheophyta</taxon>
        <taxon>Spermatophyta</taxon>
        <taxon>Magnoliopsida</taxon>
        <taxon>eudicotyledons</taxon>
        <taxon>Gunneridae</taxon>
        <taxon>Pentapetalae</taxon>
        <taxon>rosids</taxon>
        <taxon>malvids</taxon>
        <taxon>Brassicales</taxon>
        <taxon>Brassicaceae</taxon>
        <taxon>Camelineae</taxon>
        <taxon>Arabidopsis</taxon>
    </lineage>
</organism>
<dbReference type="GO" id="GO:0003723">
    <property type="term" value="F:RNA binding"/>
    <property type="evidence" value="ECO:0007669"/>
    <property type="project" value="TreeGrafter"/>
</dbReference>
<dbReference type="AlphaFoldDB" id="A0A8T1YP24"/>
<evidence type="ECO:0000256" key="1">
    <source>
        <dbReference type="SAM" id="MobiDB-lite"/>
    </source>
</evidence>
<dbReference type="GO" id="GO:0008033">
    <property type="term" value="P:tRNA processing"/>
    <property type="evidence" value="ECO:0007669"/>
    <property type="project" value="InterPro"/>
</dbReference>
<comment type="caution">
    <text evidence="2">The sequence shown here is derived from an EMBL/GenBank/DDBJ whole genome shotgun (WGS) entry which is preliminary data.</text>
</comment>
<dbReference type="GO" id="GO:0005655">
    <property type="term" value="C:nucleolar ribonuclease P complex"/>
    <property type="evidence" value="ECO:0007669"/>
    <property type="project" value="TreeGrafter"/>
</dbReference>
<dbReference type="Pfam" id="PF01876">
    <property type="entry name" value="RNase_P_p30"/>
    <property type="match status" value="1"/>
</dbReference>
<evidence type="ECO:0000313" key="3">
    <source>
        <dbReference type="Proteomes" id="UP000694251"/>
    </source>
</evidence>
<accession>A0A8T1YP24</accession>
<dbReference type="PANTHER" id="PTHR13031:SF0">
    <property type="entry name" value="RIBONUCLEASE P PROTEIN SUBUNIT P30"/>
    <property type="match status" value="1"/>
</dbReference>
<name>A0A8T1YP24_ARASU</name>
<keyword evidence="3" id="KW-1185">Reference proteome</keyword>
<proteinExistence type="predicted"/>
<reference evidence="2 3" key="1">
    <citation type="submission" date="2020-12" db="EMBL/GenBank/DDBJ databases">
        <title>Concerted genomic and epigenomic changes stabilize Arabidopsis allopolyploids.</title>
        <authorList>
            <person name="Chen Z."/>
        </authorList>
    </citation>
    <scope>NUCLEOTIDE SEQUENCE [LARGE SCALE GENOMIC DNA]</scope>
    <source>
        <strain evidence="2">As9502</strain>
        <tissue evidence="2">Leaf</tissue>
    </source>
</reference>
<gene>
    <name evidence="2" type="ORF">ISN44_As12g030510</name>
</gene>